<dbReference type="AlphaFoldDB" id="A0A4Q1DAV7"/>
<proteinExistence type="predicted"/>
<feature type="transmembrane region" description="Helical" evidence="1">
    <location>
        <begin position="6"/>
        <end position="25"/>
    </location>
</feature>
<evidence type="ECO:0000313" key="3">
    <source>
        <dbReference type="Proteomes" id="UP000290545"/>
    </source>
</evidence>
<name>A0A4Q1DAV7_9BACT</name>
<gene>
    <name evidence="2" type="ORF">ESB13_06235</name>
</gene>
<organism evidence="2 3">
    <name type="scientific">Filimonas effusa</name>
    <dbReference type="NCBI Taxonomy" id="2508721"/>
    <lineage>
        <taxon>Bacteria</taxon>
        <taxon>Pseudomonadati</taxon>
        <taxon>Bacteroidota</taxon>
        <taxon>Chitinophagia</taxon>
        <taxon>Chitinophagales</taxon>
        <taxon>Chitinophagaceae</taxon>
        <taxon>Filimonas</taxon>
    </lineage>
</organism>
<evidence type="ECO:0000256" key="1">
    <source>
        <dbReference type="SAM" id="Phobius"/>
    </source>
</evidence>
<feature type="transmembrane region" description="Helical" evidence="1">
    <location>
        <begin position="122"/>
        <end position="142"/>
    </location>
</feature>
<dbReference type="OrthoDB" id="329514at2"/>
<sequence>MYSILLFLHSIIRWLVFISLIYAVYRAFTGYKQQRLFSRKDNAVRHWTATIAHIQLIIGILLYVKSPVIGYFWHNKAEAISDLQVSFFALIHLLLMLAAIICITIGSAMAKRRAADQLKFRTMLYWFVFALVLIFIAVPWPFSPLVARPYLR</sequence>
<feature type="transmembrane region" description="Helical" evidence="1">
    <location>
        <begin position="46"/>
        <end position="64"/>
    </location>
</feature>
<keyword evidence="1" id="KW-0812">Transmembrane</keyword>
<evidence type="ECO:0008006" key="4">
    <source>
        <dbReference type="Google" id="ProtNLM"/>
    </source>
</evidence>
<feature type="transmembrane region" description="Helical" evidence="1">
    <location>
        <begin position="84"/>
        <end position="110"/>
    </location>
</feature>
<comment type="caution">
    <text evidence="2">The sequence shown here is derived from an EMBL/GenBank/DDBJ whole genome shotgun (WGS) entry which is preliminary data.</text>
</comment>
<dbReference type="EMBL" id="SDHZ01000001">
    <property type="protein sequence ID" value="RXK86400.1"/>
    <property type="molecule type" value="Genomic_DNA"/>
</dbReference>
<accession>A0A4Q1DAV7</accession>
<keyword evidence="1" id="KW-1133">Transmembrane helix</keyword>
<protein>
    <recommendedName>
        <fullName evidence="4">Cytochrome B</fullName>
    </recommendedName>
</protein>
<keyword evidence="3" id="KW-1185">Reference proteome</keyword>
<dbReference type="Proteomes" id="UP000290545">
    <property type="component" value="Unassembled WGS sequence"/>
</dbReference>
<evidence type="ECO:0000313" key="2">
    <source>
        <dbReference type="EMBL" id="RXK86400.1"/>
    </source>
</evidence>
<dbReference type="RefSeq" id="WP_129002150.1">
    <property type="nucleotide sequence ID" value="NZ_SDHZ01000001.1"/>
</dbReference>
<reference evidence="2 3" key="1">
    <citation type="submission" date="2019-01" db="EMBL/GenBank/DDBJ databases">
        <title>Filimonas sp. strain TTM-71.</title>
        <authorList>
            <person name="Chen W.-M."/>
        </authorList>
    </citation>
    <scope>NUCLEOTIDE SEQUENCE [LARGE SCALE GENOMIC DNA]</scope>
    <source>
        <strain evidence="2 3">TTM-71</strain>
    </source>
</reference>
<keyword evidence="1" id="KW-0472">Membrane</keyword>